<dbReference type="EMBL" id="ADMT01000073">
    <property type="protein sequence ID" value="EFF84170.1"/>
    <property type="molecule type" value="Genomic_DNA"/>
</dbReference>
<proteinExistence type="predicted"/>
<dbReference type="Pfam" id="PF13404">
    <property type="entry name" value="HTH_AsnC-type"/>
    <property type="match status" value="1"/>
</dbReference>
<dbReference type="SMART" id="SM00344">
    <property type="entry name" value="HTH_ASNC"/>
    <property type="match status" value="1"/>
</dbReference>
<dbReference type="AlphaFoldDB" id="D4XKR8"/>
<dbReference type="SUPFAM" id="SSF54909">
    <property type="entry name" value="Dimeric alpha+beta barrel"/>
    <property type="match status" value="1"/>
</dbReference>
<dbReference type="SUPFAM" id="SSF46785">
    <property type="entry name" value="Winged helix' DNA-binding domain"/>
    <property type="match status" value="1"/>
</dbReference>
<dbReference type="GO" id="GO:0043565">
    <property type="term" value="F:sequence-specific DNA binding"/>
    <property type="evidence" value="ECO:0007669"/>
    <property type="project" value="InterPro"/>
</dbReference>
<sequence length="175" mass="19869">MLNIAYTLYPHAYLDLKIENFMIEELDEFDRKIIHHLQLNGRLANQELAELVGLSTSQCSRRRIQLEQKKIITGYYAQVALSADPMPIMGIIEVKLQNYNDATHDRFVDFLLQEPAVKDIHKLTGSYDFALKVAVRNLDDMVKLIGTLSSSDFGVSNLNTSIVLEKLKENGIATK</sequence>
<dbReference type="HOGENOM" id="CLU_091233_0_3_6"/>
<dbReference type="PANTHER" id="PTHR30154:SF46">
    <property type="entry name" value="TRANSCRIPTIONAL REGULATORY PROTEIN"/>
    <property type="match status" value="1"/>
</dbReference>
<gene>
    <name evidence="5" type="ORF">HMP0015_0310</name>
</gene>
<dbReference type="GO" id="GO:0005829">
    <property type="term" value="C:cytosol"/>
    <property type="evidence" value="ECO:0007669"/>
    <property type="project" value="TreeGrafter"/>
</dbReference>
<dbReference type="PROSITE" id="PS50956">
    <property type="entry name" value="HTH_ASNC_2"/>
    <property type="match status" value="1"/>
</dbReference>
<dbReference type="PRINTS" id="PR00033">
    <property type="entry name" value="HTHASNC"/>
</dbReference>
<evidence type="ECO:0000259" key="4">
    <source>
        <dbReference type="PROSITE" id="PS50956"/>
    </source>
</evidence>
<accession>D4XKR8</accession>
<keyword evidence="2" id="KW-0238">DNA-binding</keyword>
<comment type="caution">
    <text evidence="5">The sequence shown here is derived from an EMBL/GenBank/DDBJ whole genome shotgun (WGS) entry which is preliminary data.</text>
</comment>
<dbReference type="Proteomes" id="UP000003085">
    <property type="component" value="Unassembled WGS sequence"/>
</dbReference>
<evidence type="ECO:0000313" key="6">
    <source>
        <dbReference type="Proteomes" id="UP000003085"/>
    </source>
</evidence>
<keyword evidence="3" id="KW-0804">Transcription</keyword>
<reference evidence="6" key="1">
    <citation type="submission" date="2010-03" db="EMBL/GenBank/DDBJ databases">
        <title>Complete sequence of Mobiluncus curtisii ATCC 43063.</title>
        <authorList>
            <person name="Muzny D."/>
            <person name="Qin X."/>
            <person name="Deng J."/>
            <person name="Jiang H."/>
            <person name="Liu Y."/>
            <person name="Qu J."/>
            <person name="Song X.-Z."/>
            <person name="Zhang L."/>
            <person name="Thornton R."/>
            <person name="Coyle M."/>
            <person name="Francisco L."/>
            <person name="Jackson L."/>
            <person name="Javaid M."/>
            <person name="Korchina V."/>
            <person name="Kovar C."/>
            <person name="Mata R."/>
            <person name="Mathew T."/>
            <person name="Ngo R."/>
            <person name="Nguyen L."/>
            <person name="Nguyen N."/>
            <person name="Okwuonu G."/>
            <person name="Ongeri F."/>
            <person name="Pham C."/>
            <person name="Simmons D."/>
            <person name="Wilczek-Boney K."/>
            <person name="Hale W."/>
            <person name="Jakkamsetti A."/>
            <person name="Pham P."/>
            <person name="Ruth R."/>
            <person name="San Lucas F."/>
            <person name="Warren J."/>
            <person name="Zhang J."/>
            <person name="Zhao Z."/>
            <person name="Zhou C."/>
            <person name="Zhu D."/>
            <person name="Lee S."/>
            <person name="Bess C."/>
            <person name="Blankenburg K."/>
            <person name="Forbes L."/>
            <person name="Fu Q."/>
            <person name="Gubbala S."/>
            <person name="Hirani K."/>
            <person name="Jayaseelan J.C."/>
            <person name="Lara F."/>
            <person name="Munidasa M."/>
            <person name="Palculict T."/>
            <person name="Patil S."/>
            <person name="Pu L.-L."/>
            <person name="Saada N."/>
            <person name="Tang L."/>
            <person name="Weissenberger G."/>
            <person name="Zhu Y."/>
            <person name="Hemphill L."/>
            <person name="Shang Y."/>
            <person name="Youmans B."/>
            <person name="Ayvaz T."/>
            <person name="Ross M."/>
            <person name="Santibanez J."/>
            <person name="Aqrawi P."/>
            <person name="Gross S."/>
            <person name="Joshi V."/>
            <person name="Fowler G."/>
            <person name="Nazareth L."/>
            <person name="Reid J."/>
            <person name="Worley K."/>
            <person name="Petrosino J."/>
            <person name="Highlander S."/>
            <person name="Gibbs R."/>
            <person name="Gibbs R."/>
        </authorList>
    </citation>
    <scope>NUCLEOTIDE SEQUENCE [LARGE SCALE GENOMIC DNA]</scope>
    <source>
        <strain evidence="6">ATCC 19194</strain>
    </source>
</reference>
<dbReference type="Gene3D" id="1.10.10.10">
    <property type="entry name" value="Winged helix-like DNA-binding domain superfamily/Winged helix DNA-binding domain"/>
    <property type="match status" value="1"/>
</dbReference>
<dbReference type="InterPro" id="IPR036390">
    <property type="entry name" value="WH_DNA-bd_sf"/>
</dbReference>
<keyword evidence="1" id="KW-0805">Transcription regulation</keyword>
<evidence type="ECO:0000256" key="3">
    <source>
        <dbReference type="ARBA" id="ARBA00023163"/>
    </source>
</evidence>
<dbReference type="PANTHER" id="PTHR30154">
    <property type="entry name" value="LEUCINE-RESPONSIVE REGULATORY PROTEIN"/>
    <property type="match status" value="1"/>
</dbReference>
<dbReference type="InterPro" id="IPR019888">
    <property type="entry name" value="Tscrpt_reg_AsnC-like"/>
</dbReference>
<evidence type="ECO:0000256" key="2">
    <source>
        <dbReference type="ARBA" id="ARBA00023125"/>
    </source>
</evidence>
<name>D4XKR8_ACIHA</name>
<dbReference type="Gene3D" id="3.30.70.920">
    <property type="match status" value="1"/>
</dbReference>
<feature type="domain" description="HTH asnC-type" evidence="4">
    <location>
        <begin position="26"/>
        <end position="92"/>
    </location>
</feature>
<dbReference type="InterPro" id="IPR011008">
    <property type="entry name" value="Dimeric_a/b-barrel"/>
</dbReference>
<dbReference type="Pfam" id="PF01037">
    <property type="entry name" value="AsnC_trans_reg"/>
    <property type="match status" value="1"/>
</dbReference>
<evidence type="ECO:0000256" key="1">
    <source>
        <dbReference type="ARBA" id="ARBA00023015"/>
    </source>
</evidence>
<protein>
    <submittedName>
        <fullName evidence="5">Transcriptional regulator, AsnC family</fullName>
    </submittedName>
</protein>
<dbReference type="InterPro" id="IPR019887">
    <property type="entry name" value="Tscrpt_reg_AsnC/Lrp_C"/>
</dbReference>
<dbReference type="InterPro" id="IPR036388">
    <property type="entry name" value="WH-like_DNA-bd_sf"/>
</dbReference>
<organism evidence="5 6">
    <name type="scientific">Acinetobacter haemolyticus ATCC 19194</name>
    <dbReference type="NCBI Taxonomy" id="707232"/>
    <lineage>
        <taxon>Bacteria</taxon>
        <taxon>Pseudomonadati</taxon>
        <taxon>Pseudomonadota</taxon>
        <taxon>Gammaproteobacteria</taxon>
        <taxon>Moraxellales</taxon>
        <taxon>Moraxellaceae</taxon>
        <taxon>Acinetobacter</taxon>
    </lineage>
</organism>
<dbReference type="GO" id="GO:0043200">
    <property type="term" value="P:response to amino acid"/>
    <property type="evidence" value="ECO:0007669"/>
    <property type="project" value="TreeGrafter"/>
</dbReference>
<evidence type="ECO:0000313" key="5">
    <source>
        <dbReference type="EMBL" id="EFF84170.1"/>
    </source>
</evidence>
<dbReference type="InterPro" id="IPR000485">
    <property type="entry name" value="AsnC-type_HTH_dom"/>
</dbReference>